<name>A0A168DDZ4_9BACL</name>
<dbReference type="Pfam" id="PF11236">
    <property type="entry name" value="DUF3037"/>
    <property type="match status" value="1"/>
</dbReference>
<dbReference type="EMBL" id="LVJH01000070">
    <property type="protein sequence ID" value="OAB34109.1"/>
    <property type="molecule type" value="Genomic_DNA"/>
</dbReference>
<dbReference type="InterPro" id="IPR021398">
    <property type="entry name" value="DUF3037"/>
</dbReference>
<dbReference type="RefSeq" id="WP_068537853.1">
    <property type="nucleotide sequence ID" value="NZ_LVJH01000070.1"/>
</dbReference>
<sequence>MDNKLCKYTVLRYVPDENREEFINIGVVLHSPEDKYIDCIITTNFSRVSVFDDEIDIPFLKIVLSGVKEDFSKNSMVSGPSYEDLADKNYLEKATSIYINQLQFSKINLFRSSDFDTDLFNLYKVYVHFEVQKKSRLTDQEVKSIMNKVIRTKTHNLDQSLEKNLKFDIGSEQIELDYAYKTKKKEIKIIKTFSFDYTLRGSKQAAQLAKEWAYNFNKLKSKDRLKEHFETNNVDLTSLVYIKDLTKNVKIALEILKEETKTFEVHNHLQIEDFADQMVDEMTGQSKIV</sequence>
<comment type="caution">
    <text evidence="1">The sequence shown here is derived from an EMBL/GenBank/DDBJ whole genome shotgun (WGS) entry which is preliminary data.</text>
</comment>
<dbReference type="Proteomes" id="UP000076967">
    <property type="component" value="Unassembled WGS sequence"/>
</dbReference>
<reference evidence="1 2" key="1">
    <citation type="submission" date="2016-03" db="EMBL/GenBank/DDBJ databases">
        <title>Draft genome sequence of Paenibacillus glacialis DSM 22343.</title>
        <authorList>
            <person name="Shin S.-K."/>
            <person name="Yi H."/>
        </authorList>
    </citation>
    <scope>NUCLEOTIDE SEQUENCE [LARGE SCALE GENOMIC DNA]</scope>
    <source>
        <strain evidence="1 2">DSM 22343</strain>
    </source>
</reference>
<dbReference type="OrthoDB" id="1919034at2"/>
<evidence type="ECO:0000313" key="2">
    <source>
        <dbReference type="Proteomes" id="UP000076967"/>
    </source>
</evidence>
<evidence type="ECO:0000313" key="1">
    <source>
        <dbReference type="EMBL" id="OAB34109.1"/>
    </source>
</evidence>
<gene>
    <name evidence="1" type="ORF">PGLA_24745</name>
</gene>
<evidence type="ECO:0008006" key="3">
    <source>
        <dbReference type="Google" id="ProtNLM"/>
    </source>
</evidence>
<accession>A0A168DDZ4</accession>
<organism evidence="1 2">
    <name type="scientific">Paenibacillus glacialis</name>
    <dbReference type="NCBI Taxonomy" id="494026"/>
    <lineage>
        <taxon>Bacteria</taxon>
        <taxon>Bacillati</taxon>
        <taxon>Bacillota</taxon>
        <taxon>Bacilli</taxon>
        <taxon>Bacillales</taxon>
        <taxon>Paenibacillaceae</taxon>
        <taxon>Paenibacillus</taxon>
    </lineage>
</organism>
<keyword evidence="2" id="KW-1185">Reference proteome</keyword>
<protein>
    <recommendedName>
        <fullName evidence="3">DUF3037 domain-containing protein</fullName>
    </recommendedName>
</protein>
<dbReference type="AlphaFoldDB" id="A0A168DDZ4"/>
<proteinExistence type="predicted"/>